<feature type="domain" description="C2H2-type" evidence="8">
    <location>
        <begin position="18"/>
        <end position="47"/>
    </location>
</feature>
<dbReference type="OrthoDB" id="10248838at2759"/>
<dbReference type="InterPro" id="IPR036236">
    <property type="entry name" value="Znf_C2H2_sf"/>
</dbReference>
<evidence type="ECO:0000256" key="4">
    <source>
        <dbReference type="ARBA" id="ARBA00022833"/>
    </source>
</evidence>
<feature type="domain" description="C2H2-type" evidence="8">
    <location>
        <begin position="48"/>
        <end position="77"/>
    </location>
</feature>
<dbReference type="InParanoid" id="A0A163J843"/>
<evidence type="ECO:0000256" key="2">
    <source>
        <dbReference type="ARBA" id="ARBA00022737"/>
    </source>
</evidence>
<feature type="compositionally biased region" description="Pro residues" evidence="6">
    <location>
        <begin position="520"/>
        <end position="532"/>
    </location>
</feature>
<keyword evidence="7" id="KW-0812">Transmembrane</keyword>
<dbReference type="FunFam" id="3.30.160.60:FF:000110">
    <property type="entry name" value="Zinc finger protein-like"/>
    <property type="match status" value="1"/>
</dbReference>
<dbReference type="InterPro" id="IPR013087">
    <property type="entry name" value="Znf_C2H2_type"/>
</dbReference>
<gene>
    <name evidence="9" type="primary">ABSGL_03220.1 scaffold 4278</name>
</gene>
<dbReference type="PANTHER" id="PTHR19818:SF139">
    <property type="entry name" value="PAIR-RULE PROTEIN ODD-PAIRED"/>
    <property type="match status" value="1"/>
</dbReference>
<keyword evidence="1" id="KW-0479">Metal-binding</keyword>
<dbReference type="PROSITE" id="PS00028">
    <property type="entry name" value="ZINC_FINGER_C2H2_1"/>
    <property type="match status" value="2"/>
</dbReference>
<dbReference type="STRING" id="4829.A0A163J843"/>
<dbReference type="GO" id="GO:0005634">
    <property type="term" value="C:nucleus"/>
    <property type="evidence" value="ECO:0007669"/>
    <property type="project" value="UniProtKB-ARBA"/>
</dbReference>
<feature type="transmembrane region" description="Helical" evidence="7">
    <location>
        <begin position="192"/>
        <end position="211"/>
    </location>
</feature>
<evidence type="ECO:0000256" key="6">
    <source>
        <dbReference type="SAM" id="MobiDB-lite"/>
    </source>
</evidence>
<organism evidence="9">
    <name type="scientific">Absidia glauca</name>
    <name type="common">Pin mould</name>
    <dbReference type="NCBI Taxonomy" id="4829"/>
    <lineage>
        <taxon>Eukaryota</taxon>
        <taxon>Fungi</taxon>
        <taxon>Fungi incertae sedis</taxon>
        <taxon>Mucoromycota</taxon>
        <taxon>Mucoromycotina</taxon>
        <taxon>Mucoromycetes</taxon>
        <taxon>Mucorales</taxon>
        <taxon>Cunninghamellaceae</taxon>
        <taxon>Absidia</taxon>
    </lineage>
</organism>
<dbReference type="FunFam" id="3.30.160.60:FF:000125">
    <property type="entry name" value="Putative zinc finger protein 143"/>
    <property type="match status" value="2"/>
</dbReference>
<reference evidence="9" key="1">
    <citation type="submission" date="2016-04" db="EMBL/GenBank/DDBJ databases">
        <authorList>
            <person name="Evans L.H."/>
            <person name="Alamgir A."/>
            <person name="Owens N."/>
            <person name="Weber N.D."/>
            <person name="Virtaneva K."/>
            <person name="Barbian K."/>
            <person name="Babar A."/>
            <person name="Rosenke K."/>
        </authorList>
    </citation>
    <scope>NUCLEOTIDE SEQUENCE [LARGE SCALE GENOMIC DNA]</scope>
    <source>
        <strain evidence="9">CBS 101.48</strain>
    </source>
</reference>
<keyword evidence="3 5" id="KW-0863">Zinc-finger</keyword>
<sequence>MEICEIIAYEHRLAERLYKCDYGECAKSFARKSDLARHYRIHTNERRFQCHNNGCGKRFIQRSALTIHMRTHSGEKPHICEYCHKSFSDSSSLTRHRYQSKPIRMNQAPNDLRGQYSLAWMNMGTLVLLTNIMGLLPLYSIMDHVFQSTESQIQAICAQVNASAHQLDQFPVLMHQHLEAIHQSLVDHLRRAMVGTVSVVQAVVLWCVDIYKSTYRCLIAFAIRSLMGVFTWLAAPIQAATEAVLTTLDHAADALFDTHPSLIPNRLANWTESMEEAQAKVSQWTNGTDQIHQWLSIPFDSLKQHINTTFIGPVNHTMLIASNTTYCDPAPVMDDLHAVHAKIRFSLNAITGILLGAIVLCTVATLVYLRYRIACRPIQRWYRLTQFHAMRFCLGLSIVGLITTYSLIHCIPSTTTTTIRTLDFAPYVFGHQWEATNQWIAQSEATINDQLFASIRAFAEPINSTLESVIQHLSDLITETVGDTLLEEPAKEILDCLILNKLDTLQDGVAWIWRSFNPETPAPDNPSAPDNPPSRHSAFRPHPVTNPPAFPSLPVLDPFMPLDPWVSDRTRLYKTSAYRQELFLFHKIN</sequence>
<feature type="transmembrane region" description="Helical" evidence="7">
    <location>
        <begin position="389"/>
        <end position="408"/>
    </location>
</feature>
<protein>
    <recommendedName>
        <fullName evidence="8">C2H2-type domain-containing protein</fullName>
    </recommendedName>
</protein>
<feature type="transmembrane region" description="Helical" evidence="7">
    <location>
        <begin position="119"/>
        <end position="142"/>
    </location>
</feature>
<dbReference type="GO" id="GO:0000978">
    <property type="term" value="F:RNA polymerase II cis-regulatory region sequence-specific DNA binding"/>
    <property type="evidence" value="ECO:0007669"/>
    <property type="project" value="TreeGrafter"/>
</dbReference>
<dbReference type="Pfam" id="PF00096">
    <property type="entry name" value="zf-C2H2"/>
    <property type="match status" value="3"/>
</dbReference>
<dbReference type="EMBL" id="LT551908">
    <property type="protein sequence ID" value="SAL97712.1"/>
    <property type="molecule type" value="Genomic_DNA"/>
</dbReference>
<evidence type="ECO:0000256" key="7">
    <source>
        <dbReference type="SAM" id="Phobius"/>
    </source>
</evidence>
<evidence type="ECO:0000256" key="3">
    <source>
        <dbReference type="ARBA" id="ARBA00022771"/>
    </source>
</evidence>
<keyword evidence="7" id="KW-1133">Transmembrane helix</keyword>
<dbReference type="PANTHER" id="PTHR19818">
    <property type="entry name" value="ZINC FINGER PROTEIN ZIC AND GLI"/>
    <property type="match status" value="1"/>
</dbReference>
<keyword evidence="7" id="KW-0472">Membrane</keyword>
<dbReference type="SMART" id="SM00355">
    <property type="entry name" value="ZnF_C2H2"/>
    <property type="match status" value="3"/>
</dbReference>
<feature type="transmembrane region" description="Helical" evidence="7">
    <location>
        <begin position="218"/>
        <end position="235"/>
    </location>
</feature>
<proteinExistence type="predicted"/>
<dbReference type="InterPro" id="IPR050329">
    <property type="entry name" value="GLI_C2H2-zinc-finger"/>
</dbReference>
<dbReference type="GO" id="GO:0045944">
    <property type="term" value="P:positive regulation of transcription by RNA polymerase II"/>
    <property type="evidence" value="ECO:0007669"/>
    <property type="project" value="UniProtKB-ARBA"/>
</dbReference>
<keyword evidence="4" id="KW-0862">Zinc</keyword>
<keyword evidence="10" id="KW-1185">Reference proteome</keyword>
<dbReference type="AlphaFoldDB" id="A0A163J843"/>
<dbReference type="GO" id="GO:0008270">
    <property type="term" value="F:zinc ion binding"/>
    <property type="evidence" value="ECO:0007669"/>
    <property type="project" value="UniProtKB-KW"/>
</dbReference>
<dbReference type="SUPFAM" id="SSF57667">
    <property type="entry name" value="beta-beta-alpha zinc fingers"/>
    <property type="match status" value="2"/>
</dbReference>
<evidence type="ECO:0000259" key="8">
    <source>
        <dbReference type="PROSITE" id="PS50157"/>
    </source>
</evidence>
<dbReference type="GO" id="GO:0000981">
    <property type="term" value="F:DNA-binding transcription factor activity, RNA polymerase II-specific"/>
    <property type="evidence" value="ECO:0007669"/>
    <property type="project" value="TreeGrafter"/>
</dbReference>
<feature type="domain" description="C2H2-type" evidence="8">
    <location>
        <begin position="78"/>
        <end position="109"/>
    </location>
</feature>
<dbReference type="PROSITE" id="PS50157">
    <property type="entry name" value="ZINC_FINGER_C2H2_2"/>
    <property type="match status" value="3"/>
</dbReference>
<feature type="transmembrane region" description="Helical" evidence="7">
    <location>
        <begin position="345"/>
        <end position="369"/>
    </location>
</feature>
<evidence type="ECO:0000256" key="1">
    <source>
        <dbReference type="ARBA" id="ARBA00022723"/>
    </source>
</evidence>
<accession>A0A163J843</accession>
<feature type="region of interest" description="Disordered" evidence="6">
    <location>
        <begin position="520"/>
        <end position="543"/>
    </location>
</feature>
<evidence type="ECO:0000313" key="10">
    <source>
        <dbReference type="Proteomes" id="UP000078561"/>
    </source>
</evidence>
<evidence type="ECO:0000313" key="9">
    <source>
        <dbReference type="EMBL" id="SAL97712.1"/>
    </source>
</evidence>
<evidence type="ECO:0000256" key="5">
    <source>
        <dbReference type="PROSITE-ProRule" id="PRU00042"/>
    </source>
</evidence>
<name>A0A163J843_ABSGL</name>
<dbReference type="Proteomes" id="UP000078561">
    <property type="component" value="Unassembled WGS sequence"/>
</dbReference>
<keyword evidence="2" id="KW-0677">Repeat</keyword>
<dbReference type="Gene3D" id="3.30.160.60">
    <property type="entry name" value="Classic Zinc Finger"/>
    <property type="match status" value="3"/>
</dbReference>